<evidence type="ECO:0000256" key="1">
    <source>
        <dbReference type="SAM" id="Phobius"/>
    </source>
</evidence>
<accession>A0A917BEM6</accession>
<dbReference type="AlphaFoldDB" id="A0A917BEM6"/>
<reference evidence="2" key="1">
    <citation type="journal article" date="2014" name="Int. J. Syst. Evol. Microbiol.">
        <title>Complete genome sequence of Corynebacterium casei LMG S-19264T (=DSM 44701T), isolated from a smear-ripened cheese.</title>
        <authorList>
            <consortium name="US DOE Joint Genome Institute (JGI-PGF)"/>
            <person name="Walter F."/>
            <person name="Albersmeier A."/>
            <person name="Kalinowski J."/>
            <person name="Ruckert C."/>
        </authorList>
    </citation>
    <scope>NUCLEOTIDE SEQUENCE</scope>
    <source>
        <strain evidence="2">CGMCC 1.12160</strain>
    </source>
</reference>
<evidence type="ECO:0000313" key="3">
    <source>
        <dbReference type="Proteomes" id="UP000605670"/>
    </source>
</evidence>
<protein>
    <submittedName>
        <fullName evidence="2">Uncharacterized protein</fullName>
    </submittedName>
</protein>
<dbReference type="EMBL" id="BMEM01000001">
    <property type="protein sequence ID" value="GGF40531.1"/>
    <property type="molecule type" value="Genomic_DNA"/>
</dbReference>
<feature type="transmembrane region" description="Helical" evidence="1">
    <location>
        <begin position="107"/>
        <end position="124"/>
    </location>
</feature>
<feature type="transmembrane region" description="Helical" evidence="1">
    <location>
        <begin position="20"/>
        <end position="40"/>
    </location>
</feature>
<feature type="transmembrane region" description="Helical" evidence="1">
    <location>
        <begin position="46"/>
        <end position="69"/>
    </location>
</feature>
<keyword evidence="1" id="KW-0812">Transmembrane</keyword>
<comment type="caution">
    <text evidence="2">The sequence shown here is derived from an EMBL/GenBank/DDBJ whole genome shotgun (WGS) entry which is preliminary data.</text>
</comment>
<dbReference type="Proteomes" id="UP000605670">
    <property type="component" value="Unassembled WGS sequence"/>
</dbReference>
<feature type="transmembrane region" description="Helical" evidence="1">
    <location>
        <begin position="81"/>
        <end position="101"/>
    </location>
</feature>
<gene>
    <name evidence="2" type="ORF">GCM10011366_05190</name>
</gene>
<dbReference type="RefSeq" id="WP_188428038.1">
    <property type="nucleotide sequence ID" value="NZ_BAABKH010000010.1"/>
</dbReference>
<keyword evidence="3" id="KW-1185">Reference proteome</keyword>
<proteinExistence type="predicted"/>
<organism evidence="2 3">
    <name type="scientific">Ornithinimicrobium tianjinense</name>
    <dbReference type="NCBI Taxonomy" id="1195761"/>
    <lineage>
        <taxon>Bacteria</taxon>
        <taxon>Bacillati</taxon>
        <taxon>Actinomycetota</taxon>
        <taxon>Actinomycetes</taxon>
        <taxon>Micrococcales</taxon>
        <taxon>Ornithinimicrobiaceae</taxon>
        <taxon>Ornithinimicrobium</taxon>
    </lineage>
</organism>
<reference evidence="2" key="2">
    <citation type="submission" date="2020-09" db="EMBL/GenBank/DDBJ databases">
        <authorList>
            <person name="Sun Q."/>
            <person name="Zhou Y."/>
        </authorList>
    </citation>
    <scope>NUCLEOTIDE SEQUENCE</scope>
    <source>
        <strain evidence="2">CGMCC 1.12160</strain>
    </source>
</reference>
<name>A0A917BEM6_9MICO</name>
<keyword evidence="1" id="KW-1133">Transmembrane helix</keyword>
<evidence type="ECO:0000313" key="2">
    <source>
        <dbReference type="EMBL" id="GGF40531.1"/>
    </source>
</evidence>
<keyword evidence="1" id="KW-0472">Membrane</keyword>
<sequence length="141" mass="14913">MDLTGGAAVRGRRLLLSARVLATAFGLFQLAGVFFFTVLAPEEAVWLGPLIDVPVVAVMVLGMLLKVACGVWPRLSDERRIRVGLAGAIIGIAITLLKIPLYDEPEGVIFLAVDAGLLVLLLLARRKLGVGAGRSVARMPA</sequence>